<protein>
    <recommendedName>
        <fullName evidence="2">glutathione transferase</fullName>
        <ecNumber evidence="2">2.5.1.18</ecNumber>
    </recommendedName>
</protein>
<keyword evidence="11" id="KW-1185">Reference proteome</keyword>
<reference evidence="10 11" key="1">
    <citation type="submission" date="2022-03" db="EMBL/GenBank/DDBJ databases">
        <authorList>
            <person name="Nunn A."/>
            <person name="Chopra R."/>
            <person name="Nunn A."/>
            <person name="Contreras Garrido A."/>
        </authorList>
    </citation>
    <scope>NUCLEOTIDE SEQUENCE [LARGE SCALE GENOMIC DNA]</scope>
</reference>
<comment type="similarity">
    <text evidence="6">Belongs to the GST superfamily. Tau family.</text>
</comment>
<feature type="domain" description="GST N-terminal" evidence="8">
    <location>
        <begin position="226"/>
        <end position="306"/>
    </location>
</feature>
<dbReference type="SFLD" id="SFLDS00019">
    <property type="entry name" value="Glutathione_Transferase_(cytos"/>
    <property type="match status" value="1"/>
</dbReference>
<dbReference type="InterPro" id="IPR036249">
    <property type="entry name" value="Thioredoxin-like_sf"/>
</dbReference>
<dbReference type="PANTHER" id="PTHR11260:SF773">
    <property type="entry name" value="GLUTATHIONE S-TRANSFERASE U26"/>
    <property type="match status" value="1"/>
</dbReference>
<dbReference type="SFLD" id="SFLDG00358">
    <property type="entry name" value="Main_(cytGST)"/>
    <property type="match status" value="1"/>
</dbReference>
<accession>A0AAU9S6R0</accession>
<dbReference type="SFLD" id="SFLDG01152">
    <property type="entry name" value="Main.3:_Omega-_and_Tau-like"/>
    <property type="match status" value="1"/>
</dbReference>
<dbReference type="SUPFAM" id="SSF52833">
    <property type="entry name" value="Thioredoxin-like"/>
    <property type="match status" value="2"/>
</dbReference>
<feature type="domain" description="GST C-terminal" evidence="9">
    <location>
        <begin position="76"/>
        <end position="195"/>
    </location>
</feature>
<dbReference type="GO" id="GO:0009407">
    <property type="term" value="P:toxin catabolic process"/>
    <property type="evidence" value="ECO:0007669"/>
    <property type="project" value="UniProtKB-ARBA"/>
</dbReference>
<evidence type="ECO:0000256" key="7">
    <source>
        <dbReference type="ARBA" id="ARBA00047960"/>
    </source>
</evidence>
<sequence>MPVRFSGLHLSFPWNSLSGQNTYPLSRHPSNNAHLTNTLFFTRISPVQGEELVRPKKLLAFEPEPVHKKVPVLVHNGKAISESLIIVEYIDEIYVTARKIWSGKGEEQDEAKKQLLEIFSYWRGSLGISPTLEGKDFGLVDITLVPFYSRFYTLERFGNFSLEAECPALVAWGRRCMEKESVSKSLPDPDKVYQFILELNEKFGKNSNLQMLPCSLIPIVVCVMHMSFIFLFGGSVQQMAPVSPLLALSSCAMGDEVEEDLFNKNPLLLKHNPVCQKVPVLIHNGTAITESLIIVQYIDEVWEGNQPPLLPSDPCLRSQARFWADLIDKKIYDIMKKITRTKGEDQERAKKELIEVFKLLEGELGEKPYFGGEEFGFIDIALVPFCSRFYAVETFGKFSIEAECPKLVAWAERCKKKKSVSSCLPDPAKAYEWVVYVNKKLGIE</sequence>
<dbReference type="InterPro" id="IPR010987">
    <property type="entry name" value="Glutathione-S-Trfase_C-like"/>
</dbReference>
<evidence type="ECO:0000313" key="11">
    <source>
        <dbReference type="Proteomes" id="UP000836841"/>
    </source>
</evidence>
<dbReference type="Pfam" id="PF02798">
    <property type="entry name" value="GST_N"/>
    <property type="match status" value="2"/>
</dbReference>
<dbReference type="CDD" id="cd03185">
    <property type="entry name" value="GST_C_Tau"/>
    <property type="match status" value="2"/>
</dbReference>
<dbReference type="Proteomes" id="UP000836841">
    <property type="component" value="Unassembled WGS sequence"/>
</dbReference>
<dbReference type="InterPro" id="IPR040079">
    <property type="entry name" value="Glutathione_S-Trfase"/>
</dbReference>
<keyword evidence="5" id="KW-0808">Transferase</keyword>
<dbReference type="InterPro" id="IPR004046">
    <property type="entry name" value="GST_C"/>
</dbReference>
<feature type="domain" description="GST N-terminal" evidence="8">
    <location>
        <begin position="1"/>
        <end position="98"/>
    </location>
</feature>
<keyword evidence="3" id="KW-0963">Cytoplasm</keyword>
<dbReference type="EC" id="2.5.1.18" evidence="2"/>
<evidence type="ECO:0000256" key="5">
    <source>
        <dbReference type="ARBA" id="ARBA00022679"/>
    </source>
</evidence>
<feature type="domain" description="GST C-terminal" evidence="9">
    <location>
        <begin position="313"/>
        <end position="441"/>
    </location>
</feature>
<name>A0AAU9S6R0_THLAR</name>
<dbReference type="InterPro" id="IPR036282">
    <property type="entry name" value="Glutathione-S-Trfase_C_sf"/>
</dbReference>
<dbReference type="GO" id="GO:0004364">
    <property type="term" value="F:glutathione transferase activity"/>
    <property type="evidence" value="ECO:0007669"/>
    <property type="project" value="UniProtKB-EC"/>
</dbReference>
<dbReference type="InterPro" id="IPR045074">
    <property type="entry name" value="GST_C_Tau"/>
</dbReference>
<evidence type="ECO:0000259" key="9">
    <source>
        <dbReference type="PROSITE" id="PS50405"/>
    </source>
</evidence>
<comment type="subcellular location">
    <subcellularLocation>
        <location evidence="1">Cytoplasm</location>
        <location evidence="1">Cytosol</location>
    </subcellularLocation>
</comment>
<dbReference type="Gene3D" id="1.20.1050.10">
    <property type="match status" value="2"/>
</dbReference>
<evidence type="ECO:0000256" key="3">
    <source>
        <dbReference type="ARBA" id="ARBA00022490"/>
    </source>
</evidence>
<evidence type="ECO:0000256" key="6">
    <source>
        <dbReference type="ARBA" id="ARBA00025743"/>
    </source>
</evidence>
<dbReference type="Gene3D" id="3.40.30.10">
    <property type="entry name" value="Glutaredoxin"/>
    <property type="match status" value="2"/>
</dbReference>
<dbReference type="GO" id="GO:0006749">
    <property type="term" value="P:glutathione metabolic process"/>
    <property type="evidence" value="ECO:0007669"/>
    <property type="project" value="InterPro"/>
</dbReference>
<dbReference type="GO" id="GO:0005829">
    <property type="term" value="C:cytosol"/>
    <property type="evidence" value="ECO:0007669"/>
    <property type="project" value="UniProtKB-SubCell"/>
</dbReference>
<gene>
    <name evidence="10" type="ORF">TAV2_LOCUS12059</name>
</gene>
<evidence type="ECO:0000259" key="8">
    <source>
        <dbReference type="PROSITE" id="PS50404"/>
    </source>
</evidence>
<dbReference type="InterPro" id="IPR045073">
    <property type="entry name" value="Omega/Tau-like"/>
</dbReference>
<evidence type="ECO:0000256" key="1">
    <source>
        <dbReference type="ARBA" id="ARBA00004514"/>
    </source>
</evidence>
<evidence type="ECO:0000256" key="2">
    <source>
        <dbReference type="ARBA" id="ARBA00012452"/>
    </source>
</evidence>
<evidence type="ECO:0000256" key="4">
    <source>
        <dbReference type="ARBA" id="ARBA00022575"/>
    </source>
</evidence>
<dbReference type="AlphaFoldDB" id="A0AAU9S6R0"/>
<dbReference type="PROSITE" id="PS50405">
    <property type="entry name" value="GST_CTER"/>
    <property type="match status" value="2"/>
</dbReference>
<dbReference type="PANTHER" id="PTHR11260">
    <property type="entry name" value="GLUTATHIONE S-TRANSFERASE, GST, SUPERFAMILY, GST DOMAIN CONTAINING"/>
    <property type="match status" value="1"/>
</dbReference>
<dbReference type="InterPro" id="IPR004045">
    <property type="entry name" value="Glutathione_S-Trfase_N"/>
</dbReference>
<dbReference type="EMBL" id="CAJVSB020000609">
    <property type="protein sequence ID" value="CAH2056877.1"/>
    <property type="molecule type" value="Genomic_DNA"/>
</dbReference>
<comment type="catalytic activity">
    <reaction evidence="7">
        <text>RX + glutathione = an S-substituted glutathione + a halide anion + H(+)</text>
        <dbReference type="Rhea" id="RHEA:16437"/>
        <dbReference type="ChEBI" id="CHEBI:15378"/>
        <dbReference type="ChEBI" id="CHEBI:16042"/>
        <dbReference type="ChEBI" id="CHEBI:17792"/>
        <dbReference type="ChEBI" id="CHEBI:57925"/>
        <dbReference type="ChEBI" id="CHEBI:90779"/>
        <dbReference type="EC" id="2.5.1.18"/>
    </reaction>
</comment>
<evidence type="ECO:0000313" key="10">
    <source>
        <dbReference type="EMBL" id="CAH2056877.1"/>
    </source>
</evidence>
<dbReference type="FunFam" id="1.20.1050.10:FF:000018">
    <property type="entry name" value="Glutathione S-transferase U20"/>
    <property type="match status" value="1"/>
</dbReference>
<proteinExistence type="inferred from homology"/>
<keyword evidence="4" id="KW-0216">Detoxification</keyword>
<organism evidence="10 11">
    <name type="scientific">Thlaspi arvense</name>
    <name type="common">Field penny-cress</name>
    <dbReference type="NCBI Taxonomy" id="13288"/>
    <lineage>
        <taxon>Eukaryota</taxon>
        <taxon>Viridiplantae</taxon>
        <taxon>Streptophyta</taxon>
        <taxon>Embryophyta</taxon>
        <taxon>Tracheophyta</taxon>
        <taxon>Spermatophyta</taxon>
        <taxon>Magnoliopsida</taxon>
        <taxon>eudicotyledons</taxon>
        <taxon>Gunneridae</taxon>
        <taxon>Pentapetalae</taxon>
        <taxon>rosids</taxon>
        <taxon>malvids</taxon>
        <taxon>Brassicales</taxon>
        <taxon>Brassicaceae</taxon>
        <taxon>Thlaspideae</taxon>
        <taxon>Thlaspi</taxon>
    </lineage>
</organism>
<dbReference type="Pfam" id="PF00043">
    <property type="entry name" value="GST_C"/>
    <property type="match status" value="1"/>
</dbReference>
<dbReference type="SUPFAM" id="SSF47616">
    <property type="entry name" value="GST C-terminal domain-like"/>
    <property type="match status" value="2"/>
</dbReference>
<dbReference type="PROSITE" id="PS50404">
    <property type="entry name" value="GST_NTER"/>
    <property type="match status" value="2"/>
</dbReference>
<dbReference type="Pfam" id="PF13410">
    <property type="entry name" value="GST_C_2"/>
    <property type="match status" value="1"/>
</dbReference>
<comment type="caution">
    <text evidence="10">The sequence shown here is derived from an EMBL/GenBank/DDBJ whole genome shotgun (WGS) entry which is preliminary data.</text>
</comment>